<gene>
    <name evidence="2" type="ORF">SDC9_157622</name>
</gene>
<dbReference type="AlphaFoldDB" id="A0A645F7Y0"/>
<evidence type="ECO:0000256" key="1">
    <source>
        <dbReference type="SAM" id="Phobius"/>
    </source>
</evidence>
<keyword evidence="1" id="KW-0812">Transmembrane</keyword>
<reference evidence="2" key="1">
    <citation type="submission" date="2019-08" db="EMBL/GenBank/DDBJ databases">
        <authorList>
            <person name="Kucharzyk K."/>
            <person name="Murdoch R.W."/>
            <person name="Higgins S."/>
            <person name="Loffler F."/>
        </authorList>
    </citation>
    <scope>NUCLEOTIDE SEQUENCE</scope>
</reference>
<organism evidence="2">
    <name type="scientific">bioreactor metagenome</name>
    <dbReference type="NCBI Taxonomy" id="1076179"/>
    <lineage>
        <taxon>unclassified sequences</taxon>
        <taxon>metagenomes</taxon>
        <taxon>ecological metagenomes</taxon>
    </lineage>
</organism>
<feature type="transmembrane region" description="Helical" evidence="1">
    <location>
        <begin position="12"/>
        <end position="33"/>
    </location>
</feature>
<evidence type="ECO:0000313" key="2">
    <source>
        <dbReference type="EMBL" id="MPN10327.1"/>
    </source>
</evidence>
<name>A0A645F7Y0_9ZZZZ</name>
<sequence length="38" mass="3818">MIVKVIKGLLTVSGAIFVGLSALTVVGMILIYVNGGVA</sequence>
<keyword evidence="1" id="KW-1133">Transmembrane helix</keyword>
<dbReference type="EMBL" id="VSSQ01056471">
    <property type="protein sequence ID" value="MPN10327.1"/>
    <property type="molecule type" value="Genomic_DNA"/>
</dbReference>
<keyword evidence="1" id="KW-0472">Membrane</keyword>
<comment type="caution">
    <text evidence="2">The sequence shown here is derived from an EMBL/GenBank/DDBJ whole genome shotgun (WGS) entry which is preliminary data.</text>
</comment>
<proteinExistence type="predicted"/>
<protein>
    <submittedName>
        <fullName evidence="2">Uncharacterized protein</fullName>
    </submittedName>
</protein>
<accession>A0A645F7Y0</accession>